<sequence length="331" mass="38251">MDMKKKYNILLSLLAGLLLFSSCEDEWTKEQYERYVAFKAPLNEQGVTRIYVRYREDSISTYRLPVVVSGSTTNDQNMTVHVAVDRDTLDALNMEQFQSRTELYYEELTSEYFSMPETVEVVAGENTSLLDIDFTLNDIDLVDKWLLPLTVVDDASYDYVPHPRKHYRKALLRVMPFNDYSGIYSGTALKTFLKGYEGDAAIVKSEVDVYVVDENTVFFYAGTVDENRTDRENYKIYATFNEQTKQVTLTADNPDMEFQVYGTPVFSVEETMDATRPYLLHRYVTISKIDYSFTDYTSVPNASIAYTVRGSLILERKINTQIPDEDQAIEW</sequence>
<dbReference type="InterPro" id="IPR025371">
    <property type="entry name" value="BT_3044-like_C"/>
</dbReference>
<dbReference type="PROSITE" id="PS51257">
    <property type="entry name" value="PROKAR_LIPOPROTEIN"/>
    <property type="match status" value="1"/>
</dbReference>
<dbReference type="AlphaFoldDB" id="A0A0L8V9U1"/>
<dbReference type="PATRIC" id="fig|1409788.3.peg.1995"/>
<evidence type="ECO:0000259" key="2">
    <source>
        <dbReference type="Pfam" id="PF16343"/>
    </source>
</evidence>
<dbReference type="Gene3D" id="2.40.128.440">
    <property type="entry name" value="Uncharacterised protein PF14274, DUF4361"/>
    <property type="match status" value="1"/>
</dbReference>
<name>A0A0L8V9U1_9BACT</name>
<dbReference type="Proteomes" id="UP000036958">
    <property type="component" value="Unassembled WGS sequence"/>
</dbReference>
<feature type="domain" description="BT-3044-like C-terminal" evidence="1">
    <location>
        <begin position="168"/>
        <end position="312"/>
    </location>
</feature>
<evidence type="ECO:0000313" key="4">
    <source>
        <dbReference type="Proteomes" id="UP000036958"/>
    </source>
</evidence>
<proteinExistence type="predicted"/>
<dbReference type="EMBL" id="LGIA01000147">
    <property type="protein sequence ID" value="KOH45235.1"/>
    <property type="molecule type" value="Genomic_DNA"/>
</dbReference>
<evidence type="ECO:0000259" key="1">
    <source>
        <dbReference type="Pfam" id="PF14274"/>
    </source>
</evidence>
<dbReference type="Pfam" id="PF14274">
    <property type="entry name" value="BT_3044-like_C"/>
    <property type="match status" value="1"/>
</dbReference>
<reference evidence="4" key="1">
    <citation type="submission" date="2015-07" db="EMBL/GenBank/DDBJ databases">
        <title>Genome sequencing of Sunxiuqinia dokdonensis strain SK.</title>
        <authorList>
            <person name="Ahn S."/>
            <person name="Kim B.-C."/>
        </authorList>
    </citation>
    <scope>NUCLEOTIDE SEQUENCE [LARGE SCALE GENOMIC DNA]</scope>
    <source>
        <strain evidence="4">SK</strain>
    </source>
</reference>
<dbReference type="InterPro" id="IPR032509">
    <property type="entry name" value="DUF4973"/>
</dbReference>
<dbReference type="Pfam" id="PF16343">
    <property type="entry name" value="DUF4973"/>
    <property type="match status" value="1"/>
</dbReference>
<gene>
    <name evidence="3" type="ORF">NC99_19270</name>
</gene>
<dbReference type="Gene3D" id="2.60.40.1740">
    <property type="entry name" value="hypothetical protein (bacova_03559)"/>
    <property type="match status" value="1"/>
</dbReference>
<feature type="domain" description="DUF4973" evidence="2">
    <location>
        <begin position="27"/>
        <end position="155"/>
    </location>
</feature>
<comment type="caution">
    <text evidence="3">The sequence shown here is derived from an EMBL/GenBank/DDBJ whole genome shotgun (WGS) entry which is preliminary data.</text>
</comment>
<organism evidence="3 4">
    <name type="scientific">Sunxiuqinia dokdonensis</name>
    <dbReference type="NCBI Taxonomy" id="1409788"/>
    <lineage>
        <taxon>Bacteria</taxon>
        <taxon>Pseudomonadati</taxon>
        <taxon>Bacteroidota</taxon>
        <taxon>Bacteroidia</taxon>
        <taxon>Marinilabiliales</taxon>
        <taxon>Prolixibacteraceae</taxon>
        <taxon>Sunxiuqinia</taxon>
    </lineage>
</organism>
<dbReference type="STRING" id="1409788.NC99_19270"/>
<evidence type="ECO:0000313" key="3">
    <source>
        <dbReference type="EMBL" id="KOH45235.1"/>
    </source>
</evidence>
<evidence type="ECO:0008006" key="5">
    <source>
        <dbReference type="Google" id="ProtNLM"/>
    </source>
</evidence>
<protein>
    <recommendedName>
        <fullName evidence="5">DUF4973 domain-containing protein</fullName>
    </recommendedName>
</protein>
<keyword evidence="4" id="KW-1185">Reference proteome</keyword>
<accession>A0A0L8V9U1</accession>